<feature type="domain" description="DNA methylase adenine-specific" evidence="2">
    <location>
        <begin position="99"/>
        <end position="204"/>
    </location>
</feature>
<sequence length="237" mass="27064">MPSNSIPHRDLPFFKDLDRLLQSNRFRRSGGEILDWFLSEMLTREYGLTHLKLDPVPEEYREEIRTLCASYFASLNLTEPSTDLLGIAQQHVESMGHRQMKGAFYTPPEVSYMMAKMQFHDLDWSQYPVLTVADPTAGSGSMLLSVIRVMAEEHADKMERLSLTAFDKDRRACLCAAVQLLSVCLVNKFQVGEIKVIWMDSLTQEVYGYIVHCRNYKYGPPTYSADTIADLPQRPAA</sequence>
<reference evidence="3 4" key="1">
    <citation type="submission" date="2016-10" db="EMBL/GenBank/DDBJ databases">
        <authorList>
            <person name="de Groot N.N."/>
        </authorList>
    </citation>
    <scope>NUCLEOTIDE SEQUENCE [LARGE SCALE GENOMIC DNA]</scope>
    <source>
        <strain evidence="3 4">DSM 22012</strain>
    </source>
</reference>
<dbReference type="GO" id="GO:0032259">
    <property type="term" value="P:methylation"/>
    <property type="evidence" value="ECO:0007669"/>
    <property type="project" value="UniProtKB-KW"/>
</dbReference>
<comment type="similarity">
    <text evidence="1">Belongs to the N(4)/N(6)-methyltransferase family.</text>
</comment>
<dbReference type="InterPro" id="IPR029063">
    <property type="entry name" value="SAM-dependent_MTases_sf"/>
</dbReference>
<dbReference type="Proteomes" id="UP000236745">
    <property type="component" value="Unassembled WGS sequence"/>
</dbReference>
<dbReference type="GO" id="GO:0003677">
    <property type="term" value="F:DNA binding"/>
    <property type="evidence" value="ECO:0007669"/>
    <property type="project" value="InterPro"/>
</dbReference>
<dbReference type="GO" id="GO:0008170">
    <property type="term" value="F:N-methyltransferase activity"/>
    <property type="evidence" value="ECO:0007669"/>
    <property type="project" value="InterPro"/>
</dbReference>
<dbReference type="PRINTS" id="PR00507">
    <property type="entry name" value="N12N6MTFRASE"/>
</dbReference>
<gene>
    <name evidence="3" type="ORF">SAMN05444390_11221</name>
</gene>
<dbReference type="SUPFAM" id="SSF53335">
    <property type="entry name" value="S-adenosyl-L-methionine-dependent methyltransferases"/>
    <property type="match status" value="1"/>
</dbReference>
<dbReference type="Gene3D" id="3.40.50.150">
    <property type="entry name" value="Vaccinia Virus protein VP39"/>
    <property type="match status" value="1"/>
</dbReference>
<dbReference type="RefSeq" id="WP_104006005.1">
    <property type="nucleotide sequence ID" value="NZ_FNVQ01000012.1"/>
</dbReference>
<keyword evidence="3" id="KW-0489">Methyltransferase</keyword>
<name>A0A1H6DVV7_9GAMM</name>
<dbReference type="InterPro" id="IPR003356">
    <property type="entry name" value="DNA_methylase_A-5"/>
</dbReference>
<evidence type="ECO:0000313" key="3">
    <source>
        <dbReference type="EMBL" id="SEG89450.1"/>
    </source>
</evidence>
<evidence type="ECO:0000259" key="2">
    <source>
        <dbReference type="Pfam" id="PF02384"/>
    </source>
</evidence>
<dbReference type="OrthoDB" id="9784823at2"/>
<protein>
    <submittedName>
        <fullName evidence="3">N-6 DNA Methylase</fullName>
    </submittedName>
</protein>
<keyword evidence="4" id="KW-1185">Reference proteome</keyword>
<evidence type="ECO:0000313" key="4">
    <source>
        <dbReference type="Proteomes" id="UP000236745"/>
    </source>
</evidence>
<dbReference type="EMBL" id="FNVQ01000012">
    <property type="protein sequence ID" value="SEG89450.1"/>
    <property type="molecule type" value="Genomic_DNA"/>
</dbReference>
<dbReference type="Pfam" id="PF02384">
    <property type="entry name" value="N6_Mtase"/>
    <property type="match status" value="1"/>
</dbReference>
<evidence type="ECO:0000256" key="1">
    <source>
        <dbReference type="ARBA" id="ARBA00006594"/>
    </source>
</evidence>
<proteinExistence type="inferred from homology"/>
<dbReference type="AlphaFoldDB" id="A0A1H6DVV7"/>
<organism evidence="3 4">
    <name type="scientific">Marinobacterium lutimaris</name>
    <dbReference type="NCBI Taxonomy" id="568106"/>
    <lineage>
        <taxon>Bacteria</taxon>
        <taxon>Pseudomonadati</taxon>
        <taxon>Pseudomonadota</taxon>
        <taxon>Gammaproteobacteria</taxon>
        <taxon>Oceanospirillales</taxon>
        <taxon>Oceanospirillaceae</taxon>
        <taxon>Marinobacterium</taxon>
    </lineage>
</organism>
<accession>A0A1H6DVV7</accession>
<keyword evidence="3" id="KW-0808">Transferase</keyword>